<keyword evidence="2" id="KW-1185">Reference proteome</keyword>
<dbReference type="EMBL" id="CP049362">
    <property type="protein sequence ID" value="QXX79017.1"/>
    <property type="molecule type" value="Genomic_DNA"/>
</dbReference>
<name>A0ABX8SV71_9BURK</name>
<evidence type="ECO:0000313" key="2">
    <source>
        <dbReference type="Proteomes" id="UP000826050"/>
    </source>
</evidence>
<organism evidence="1 2">
    <name type="scientific">Alcaligenes ammonioxydans</name>
    <dbReference type="NCBI Taxonomy" id="2582914"/>
    <lineage>
        <taxon>Bacteria</taxon>
        <taxon>Pseudomonadati</taxon>
        <taxon>Pseudomonadota</taxon>
        <taxon>Betaproteobacteria</taxon>
        <taxon>Burkholderiales</taxon>
        <taxon>Alcaligenaceae</taxon>
        <taxon>Alcaligenes</taxon>
    </lineage>
</organism>
<proteinExistence type="predicted"/>
<reference evidence="1 2" key="1">
    <citation type="submission" date="2020-02" db="EMBL/GenBank/DDBJ databases">
        <title>Partial ammonium oxidation to N2 by heterotrophic bacteria.</title>
        <authorList>
            <person name="Wu M."/>
        </authorList>
    </citation>
    <scope>NUCLEOTIDE SEQUENCE [LARGE SCALE GENOMIC DNA]</scope>
    <source>
        <strain evidence="1 2">HO-1</strain>
    </source>
</reference>
<evidence type="ECO:0000313" key="1">
    <source>
        <dbReference type="EMBL" id="QXX79017.1"/>
    </source>
</evidence>
<protein>
    <submittedName>
        <fullName evidence="1">Uncharacterized protein</fullName>
    </submittedName>
</protein>
<sequence length="89" mass="9634">MSEKSLEERIKELEDQSKGLEMATYLLVNAICDEGRISIEGVASAFKKMSEAMSDTYGFGGTATGLPFERISALLDATASSVKKHQGEK</sequence>
<dbReference type="RefSeq" id="WP_125277533.1">
    <property type="nucleotide sequence ID" value="NZ_CP049362.1"/>
</dbReference>
<accession>A0ABX8SV71</accession>
<dbReference type="Proteomes" id="UP000826050">
    <property type="component" value="Chromosome"/>
</dbReference>
<gene>
    <name evidence="1" type="ORF">FE795_08305</name>
</gene>